<reference evidence="1 2" key="1">
    <citation type="journal article" date="2018" name="Environ. Microbiol.">
        <title>Genomes of ubiquitous marine and hypersaline Hydrogenovibrio, Thiomicrorhabdus and Thiomicrospira spp. encode a diversity of mechanisms to sustain chemolithoautotrophy in heterogeneous environments.</title>
        <authorList>
            <person name="Scott K.M."/>
            <person name="Williams J."/>
            <person name="Porter C.M.B."/>
            <person name="Russel S."/>
            <person name="Harmer T.L."/>
            <person name="Paul J.H."/>
            <person name="Antonen K.M."/>
            <person name="Bridges M.K."/>
            <person name="Camper G.J."/>
            <person name="Campla C.K."/>
            <person name="Casella L.G."/>
            <person name="Chase E."/>
            <person name="Conrad J.W."/>
            <person name="Cruz M.C."/>
            <person name="Dunlap D.S."/>
            <person name="Duran L."/>
            <person name="Fahsbender E.M."/>
            <person name="Goldsmith D.B."/>
            <person name="Keeley R.F."/>
            <person name="Kondoff M.R."/>
            <person name="Kussy B.I."/>
            <person name="Lane M.K."/>
            <person name="Lawler S."/>
            <person name="Leigh B.A."/>
            <person name="Lewis C."/>
            <person name="Lostal L.M."/>
            <person name="Marking D."/>
            <person name="Mancera P.A."/>
            <person name="McClenthan E.C."/>
            <person name="McIntyre E.A."/>
            <person name="Mine J.A."/>
            <person name="Modi S."/>
            <person name="Moore B.D."/>
            <person name="Morgan W.A."/>
            <person name="Nelson K.M."/>
            <person name="Nguyen K.N."/>
            <person name="Ogburn N."/>
            <person name="Parrino D.G."/>
            <person name="Pedapudi A.D."/>
            <person name="Pelham R.P."/>
            <person name="Preece A.M."/>
            <person name="Rampersad E.A."/>
            <person name="Richardson J.C."/>
            <person name="Rodgers C.M."/>
            <person name="Schaffer B.L."/>
            <person name="Sheridan N.E."/>
            <person name="Solone M.R."/>
            <person name="Staley Z.R."/>
            <person name="Tabuchi M."/>
            <person name="Waide R.J."/>
            <person name="Wanjugi P.W."/>
            <person name="Young S."/>
            <person name="Clum A."/>
            <person name="Daum C."/>
            <person name="Huntemann M."/>
            <person name="Ivanova N."/>
            <person name="Kyrpides N."/>
            <person name="Mikhailova N."/>
            <person name="Palaniappan K."/>
            <person name="Pillay M."/>
            <person name="Reddy T.B.K."/>
            <person name="Shapiro N."/>
            <person name="Stamatis D."/>
            <person name="Varghese N."/>
            <person name="Woyke T."/>
            <person name="Boden R."/>
            <person name="Freyermuth S.K."/>
            <person name="Kerfeld C.A."/>
        </authorList>
    </citation>
    <scope>NUCLEOTIDE SEQUENCE [LARGE SCALE GENOMIC DNA]</scope>
    <source>
        <strain evidence="1 2">JR-2</strain>
    </source>
</reference>
<organism evidence="1 2">
    <name type="scientific">Hydrogenovibrio thermophilus</name>
    <dbReference type="NCBI Taxonomy" id="265883"/>
    <lineage>
        <taxon>Bacteria</taxon>
        <taxon>Pseudomonadati</taxon>
        <taxon>Pseudomonadota</taxon>
        <taxon>Gammaproteobacteria</taxon>
        <taxon>Thiotrichales</taxon>
        <taxon>Piscirickettsiaceae</taxon>
        <taxon>Hydrogenovibrio</taxon>
    </lineage>
</organism>
<accession>A0A410H6E5</accession>
<name>A0A410H6E5_9GAMM</name>
<gene>
    <name evidence="1" type="ORF">EPV75_10195</name>
</gene>
<dbReference type="KEGG" id="htr:EPV75_10195"/>
<keyword evidence="2" id="KW-1185">Reference proteome</keyword>
<dbReference type="Proteomes" id="UP000285478">
    <property type="component" value="Chromosome"/>
</dbReference>
<protein>
    <submittedName>
        <fullName evidence="1">Uncharacterized protein</fullName>
    </submittedName>
</protein>
<proteinExistence type="predicted"/>
<dbReference type="AlphaFoldDB" id="A0A410H6E5"/>
<evidence type="ECO:0000313" key="2">
    <source>
        <dbReference type="Proteomes" id="UP000285478"/>
    </source>
</evidence>
<sequence>MKPALSIQQKQLAKHCYWDIDAQVLWVDGRQWMPKMGVLGIPGWDNMMVGSEPVPAYPDDLAVLSWPDYGQLGAWRKQIPNWVKDSCALFPTHQLALLHYVGRYPQLLELLDHSPMLAWRLVASGLPEAEIVALLNDKRTQMVAEIGWPGKQETVQFLRKLRLRYVTEEISDFVEVCVMDEDRLEGLQTLPRVNSMALSLAARFPQLIGSRLHRSLAQLPCRPMQCQSLIAQLEDVYRAAEWLHVPASELDAIGACRYLVDVEKIYQAWWFSESASHTLPPEDLCSHPVRLTQKAEWEALSHLQNHYWLTDWPDYEAGKAALWVWQLHGELVGILLHLSETASKGDAPGEMPKLARVRQGENQLPTSEQLSAIHLWLAGRYEIPEN</sequence>
<evidence type="ECO:0000313" key="1">
    <source>
        <dbReference type="EMBL" id="QAB16504.1"/>
    </source>
</evidence>
<dbReference type="EMBL" id="CP035033">
    <property type="protein sequence ID" value="QAB16504.1"/>
    <property type="molecule type" value="Genomic_DNA"/>
</dbReference>